<keyword evidence="4 6" id="KW-1133">Transmembrane helix</keyword>
<feature type="transmembrane region" description="Helical" evidence="6">
    <location>
        <begin position="101"/>
        <end position="123"/>
    </location>
</feature>
<name>A0A0B1SMS9_OESDE</name>
<dbReference type="GO" id="GO:0005765">
    <property type="term" value="C:lysosomal membrane"/>
    <property type="evidence" value="ECO:0007669"/>
    <property type="project" value="TreeGrafter"/>
</dbReference>
<dbReference type="AlphaFoldDB" id="A0A0B1SMS9"/>
<evidence type="ECO:0000256" key="4">
    <source>
        <dbReference type="ARBA" id="ARBA00022989"/>
    </source>
</evidence>
<evidence type="ECO:0000256" key="6">
    <source>
        <dbReference type="SAM" id="Phobius"/>
    </source>
</evidence>
<dbReference type="GO" id="GO:0012505">
    <property type="term" value="C:endomembrane system"/>
    <property type="evidence" value="ECO:0007669"/>
    <property type="project" value="UniProtKB-SubCell"/>
</dbReference>
<keyword evidence="5 6" id="KW-0472">Membrane</keyword>
<dbReference type="PROSITE" id="PS50850">
    <property type="entry name" value="MFS"/>
    <property type="match status" value="1"/>
</dbReference>
<reference evidence="8 9" key="1">
    <citation type="submission" date="2014-03" db="EMBL/GenBank/DDBJ databases">
        <title>Draft genome of the hookworm Oesophagostomum dentatum.</title>
        <authorList>
            <person name="Mitreva M."/>
        </authorList>
    </citation>
    <scope>NUCLEOTIDE SEQUENCE [LARGE SCALE GENOMIC DNA]</scope>
    <source>
        <strain evidence="8 9">OD-Hann</strain>
    </source>
</reference>
<protein>
    <recommendedName>
        <fullName evidence="7">Major facilitator superfamily (MFS) profile domain-containing protein</fullName>
    </recommendedName>
</protein>
<proteinExistence type="predicted"/>
<dbReference type="SUPFAM" id="SSF103473">
    <property type="entry name" value="MFS general substrate transporter"/>
    <property type="match status" value="1"/>
</dbReference>
<organism evidence="8 9">
    <name type="scientific">Oesophagostomum dentatum</name>
    <name type="common">Nodular worm</name>
    <dbReference type="NCBI Taxonomy" id="61180"/>
    <lineage>
        <taxon>Eukaryota</taxon>
        <taxon>Metazoa</taxon>
        <taxon>Ecdysozoa</taxon>
        <taxon>Nematoda</taxon>
        <taxon>Chromadorea</taxon>
        <taxon>Rhabditida</taxon>
        <taxon>Rhabditina</taxon>
        <taxon>Rhabditomorpha</taxon>
        <taxon>Strongyloidea</taxon>
        <taxon>Strongylidae</taxon>
        <taxon>Oesophagostomum</taxon>
    </lineage>
</organism>
<accession>A0A0B1SMS9</accession>
<keyword evidence="9" id="KW-1185">Reference proteome</keyword>
<evidence type="ECO:0000256" key="3">
    <source>
        <dbReference type="ARBA" id="ARBA00022692"/>
    </source>
</evidence>
<comment type="subcellular location">
    <subcellularLocation>
        <location evidence="1">Endomembrane system</location>
        <topology evidence="1">Multi-pass membrane protein</topology>
    </subcellularLocation>
</comment>
<evidence type="ECO:0000256" key="1">
    <source>
        <dbReference type="ARBA" id="ARBA00004127"/>
    </source>
</evidence>
<evidence type="ECO:0000256" key="2">
    <source>
        <dbReference type="ARBA" id="ARBA00022448"/>
    </source>
</evidence>
<dbReference type="InterPro" id="IPR011701">
    <property type="entry name" value="MFS"/>
</dbReference>
<dbReference type="Proteomes" id="UP000053660">
    <property type="component" value="Unassembled WGS sequence"/>
</dbReference>
<feature type="transmembrane region" description="Helical" evidence="6">
    <location>
        <begin position="70"/>
        <end position="89"/>
    </location>
</feature>
<keyword evidence="2" id="KW-0813">Transport</keyword>
<dbReference type="Pfam" id="PF07690">
    <property type="entry name" value="MFS_1"/>
    <property type="match status" value="1"/>
</dbReference>
<dbReference type="InterPro" id="IPR051068">
    <property type="entry name" value="MFS_Domain-Containing_Protein"/>
</dbReference>
<evidence type="ECO:0000259" key="7">
    <source>
        <dbReference type="PROSITE" id="PS50850"/>
    </source>
</evidence>
<dbReference type="OrthoDB" id="370281at2759"/>
<dbReference type="EMBL" id="KN566501">
    <property type="protein sequence ID" value="KHJ84842.1"/>
    <property type="molecule type" value="Genomic_DNA"/>
</dbReference>
<evidence type="ECO:0000313" key="8">
    <source>
        <dbReference type="EMBL" id="KHJ84842.1"/>
    </source>
</evidence>
<feature type="transmembrane region" description="Helical" evidence="6">
    <location>
        <begin position="34"/>
        <end position="58"/>
    </location>
</feature>
<dbReference type="InterPro" id="IPR020846">
    <property type="entry name" value="MFS_dom"/>
</dbReference>
<evidence type="ECO:0000313" key="9">
    <source>
        <dbReference type="Proteomes" id="UP000053660"/>
    </source>
</evidence>
<keyword evidence="3 6" id="KW-0812">Transmembrane</keyword>
<dbReference type="PANTHER" id="PTHR23510">
    <property type="entry name" value="INNER MEMBRANE TRANSPORT PROTEIN YAJR"/>
    <property type="match status" value="1"/>
</dbReference>
<feature type="transmembrane region" description="Helical" evidence="6">
    <location>
        <begin position="129"/>
        <end position="152"/>
    </location>
</feature>
<dbReference type="InterPro" id="IPR036259">
    <property type="entry name" value="MFS_trans_sf"/>
</dbReference>
<gene>
    <name evidence="8" type="ORF">OESDEN_15439</name>
</gene>
<dbReference type="Gene3D" id="1.20.1250.20">
    <property type="entry name" value="MFS general substrate transporter like domains"/>
    <property type="match status" value="1"/>
</dbReference>
<evidence type="ECO:0000256" key="5">
    <source>
        <dbReference type="ARBA" id="ARBA00023136"/>
    </source>
</evidence>
<feature type="domain" description="Major facilitator superfamily (MFS) profile" evidence="7">
    <location>
        <begin position="33"/>
        <end position="203"/>
    </location>
</feature>
<dbReference type="GO" id="GO:0022857">
    <property type="term" value="F:transmembrane transporter activity"/>
    <property type="evidence" value="ECO:0007669"/>
    <property type="project" value="InterPro"/>
</dbReference>
<feature type="transmembrane region" description="Helical" evidence="6">
    <location>
        <begin position="164"/>
        <end position="182"/>
    </location>
</feature>
<sequence length="203" mass="22316">MQSSLPCVHGYIFAEDNYARMSVLDERTSPWKSIWISIAMQFIVGIQTSIYYMSMWPYLSLIDRTATVDFLGWVIAACSLGCSIANPLFGYWNQKTMSIKAPVIVGMIMMTAGQGIFALLPLLTENQKWIMMGARLLTGFGAGTLSVLRAYAATASVPRDRLRAVSFGTAGYVLGLSFGPAIQVKKISRLPVLTLAIVTEKKQ</sequence>
<dbReference type="PANTHER" id="PTHR23510:SF3">
    <property type="entry name" value="MAJOR FACILITATOR SUPERFAMILY DOMAIN-CONTAINING PROTEIN 8"/>
    <property type="match status" value="1"/>
</dbReference>